<dbReference type="Pfam" id="PF01370">
    <property type="entry name" value="Epimerase"/>
    <property type="match status" value="1"/>
</dbReference>
<gene>
    <name evidence="3" type="ORF">CSSPTR1EN2_LOCUS7756</name>
</gene>
<dbReference type="PANTHER" id="PTHR10366:SF483">
    <property type="entry name" value="CINNAMOYL COA REDUCTASE-LIKE PROTEIN"/>
    <property type="match status" value="1"/>
</dbReference>
<reference evidence="3" key="1">
    <citation type="submission" date="2024-02" db="EMBL/GenBank/DDBJ databases">
        <authorList>
            <consortium name="ELIXIR-Norway"/>
            <consortium name="Elixir Norway"/>
        </authorList>
    </citation>
    <scope>NUCLEOTIDE SEQUENCE</scope>
</reference>
<sequence length="318" mass="35166">MGIVWENEKSVPAAGDRKQQYVCVTGSWDLLSSWLVRCLLDKGYNVRSTVPINADEAAELMAVPGAEERLELTRADPMDYGSLVEAFMGCFGVFHTTSPSDLVSNYPPEMIELEVRGALNVVEACSNAAVKRLVLTSSLSAMVWDWQRNAGTEGAYNSCIDEKCWSNLDFCRAKKLWGPVAKTMTEKAAWALARDKELDMVVINPAIVLGPKLMTSSSTASIMTYLKGVKELPQSGLFAIMHVDNLAQAHISALEIPKASGRYICYERVVSEFELVDLIRKLYPHQSVPSRFSKSGQPHVLKNEKLQKLGIKFQTGVV</sequence>
<dbReference type="InterPro" id="IPR001509">
    <property type="entry name" value="Epimerase_deHydtase"/>
</dbReference>
<dbReference type="CDD" id="cd08958">
    <property type="entry name" value="FR_SDR_e"/>
    <property type="match status" value="1"/>
</dbReference>
<evidence type="ECO:0000256" key="1">
    <source>
        <dbReference type="ARBA" id="ARBA00023002"/>
    </source>
</evidence>
<accession>A0ABP0TUA6</accession>
<keyword evidence="4" id="KW-1185">Reference proteome</keyword>
<dbReference type="EMBL" id="OZ019907">
    <property type="protein sequence ID" value="CAK9205254.1"/>
    <property type="molecule type" value="Genomic_DNA"/>
</dbReference>
<feature type="domain" description="NAD-dependent epimerase/dehydratase" evidence="2">
    <location>
        <begin position="22"/>
        <end position="259"/>
    </location>
</feature>
<dbReference type="PANTHER" id="PTHR10366">
    <property type="entry name" value="NAD DEPENDENT EPIMERASE/DEHYDRATASE"/>
    <property type="match status" value="1"/>
</dbReference>
<evidence type="ECO:0000259" key="2">
    <source>
        <dbReference type="Pfam" id="PF01370"/>
    </source>
</evidence>
<organism evidence="3 4">
    <name type="scientific">Sphagnum troendelagicum</name>
    <dbReference type="NCBI Taxonomy" id="128251"/>
    <lineage>
        <taxon>Eukaryota</taxon>
        <taxon>Viridiplantae</taxon>
        <taxon>Streptophyta</taxon>
        <taxon>Embryophyta</taxon>
        <taxon>Bryophyta</taxon>
        <taxon>Sphagnophytina</taxon>
        <taxon>Sphagnopsida</taxon>
        <taxon>Sphagnales</taxon>
        <taxon>Sphagnaceae</taxon>
        <taxon>Sphagnum</taxon>
    </lineage>
</organism>
<protein>
    <recommendedName>
        <fullName evidence="2">NAD-dependent epimerase/dehydratase domain-containing protein</fullName>
    </recommendedName>
</protein>
<proteinExistence type="predicted"/>
<dbReference type="Proteomes" id="UP001497512">
    <property type="component" value="Chromosome 15"/>
</dbReference>
<dbReference type="InterPro" id="IPR050425">
    <property type="entry name" value="NAD(P)_dehydrat-like"/>
</dbReference>
<name>A0ABP0TUA6_9BRYO</name>
<dbReference type="Gene3D" id="3.40.50.720">
    <property type="entry name" value="NAD(P)-binding Rossmann-like Domain"/>
    <property type="match status" value="1"/>
</dbReference>
<dbReference type="SUPFAM" id="SSF51735">
    <property type="entry name" value="NAD(P)-binding Rossmann-fold domains"/>
    <property type="match status" value="1"/>
</dbReference>
<keyword evidence="1" id="KW-0560">Oxidoreductase</keyword>
<evidence type="ECO:0000313" key="3">
    <source>
        <dbReference type="EMBL" id="CAK9205254.1"/>
    </source>
</evidence>
<evidence type="ECO:0000313" key="4">
    <source>
        <dbReference type="Proteomes" id="UP001497512"/>
    </source>
</evidence>
<dbReference type="InterPro" id="IPR036291">
    <property type="entry name" value="NAD(P)-bd_dom_sf"/>
</dbReference>